<comment type="caution">
    <text evidence="1">The sequence shown here is derived from an EMBL/GenBank/DDBJ whole genome shotgun (WGS) entry which is preliminary data.</text>
</comment>
<name>A0ABP4J3P7_9ACTN</name>
<dbReference type="Pfam" id="PF23841">
    <property type="entry name" value="Phage_tail_terminator_2"/>
    <property type="match status" value="1"/>
</dbReference>
<keyword evidence="2" id="KW-1185">Reference proteome</keyword>
<proteinExistence type="predicted"/>
<evidence type="ECO:0000313" key="1">
    <source>
        <dbReference type="EMBL" id="GAA1403242.1"/>
    </source>
</evidence>
<evidence type="ECO:0000313" key="2">
    <source>
        <dbReference type="Proteomes" id="UP001499863"/>
    </source>
</evidence>
<protein>
    <submittedName>
        <fullName evidence="1">Uncharacterized protein</fullName>
    </submittedName>
</protein>
<sequence>MVTTEPYLMPDSERIVLHALRTVVPEHRCAVYLPADWQLAVRKTGGLVIGRRVGGTMKDKRYIDEGMFTVQTYATSRADASLLARRARAGLVRLTFEQFGNADGYLSRFREATGPFMTTDPMTEAQTDFYRFSANYMIATRPR</sequence>
<accession>A0ABP4J3P7</accession>
<dbReference type="EMBL" id="BAAAKJ010000257">
    <property type="protein sequence ID" value="GAA1403242.1"/>
    <property type="molecule type" value="Genomic_DNA"/>
</dbReference>
<dbReference type="Proteomes" id="UP001499863">
    <property type="component" value="Unassembled WGS sequence"/>
</dbReference>
<dbReference type="InterPro" id="IPR057003">
    <property type="entry name" value="Phage_tail_terminator_2"/>
</dbReference>
<gene>
    <name evidence="1" type="ORF">GCM10009639_47770</name>
</gene>
<reference evidence="2" key="1">
    <citation type="journal article" date="2019" name="Int. J. Syst. Evol. Microbiol.">
        <title>The Global Catalogue of Microorganisms (GCM) 10K type strain sequencing project: providing services to taxonomists for standard genome sequencing and annotation.</title>
        <authorList>
            <consortium name="The Broad Institute Genomics Platform"/>
            <consortium name="The Broad Institute Genome Sequencing Center for Infectious Disease"/>
            <person name="Wu L."/>
            <person name="Ma J."/>
        </authorList>
    </citation>
    <scope>NUCLEOTIDE SEQUENCE [LARGE SCALE GENOMIC DNA]</scope>
    <source>
        <strain evidence="2">JCM 12393</strain>
    </source>
</reference>
<organism evidence="1 2">
    <name type="scientific">Kitasatospora putterlickiae</name>
    <dbReference type="NCBI Taxonomy" id="221725"/>
    <lineage>
        <taxon>Bacteria</taxon>
        <taxon>Bacillati</taxon>
        <taxon>Actinomycetota</taxon>
        <taxon>Actinomycetes</taxon>
        <taxon>Kitasatosporales</taxon>
        <taxon>Streptomycetaceae</taxon>
        <taxon>Kitasatospora</taxon>
    </lineage>
</organism>